<dbReference type="GO" id="GO:0005975">
    <property type="term" value="P:carbohydrate metabolic process"/>
    <property type="evidence" value="ECO:0007669"/>
    <property type="project" value="InterPro"/>
</dbReference>
<evidence type="ECO:0000313" key="6">
    <source>
        <dbReference type="Proteomes" id="UP000000323"/>
    </source>
</evidence>
<dbReference type="GO" id="GO:0005576">
    <property type="term" value="C:extracellular region"/>
    <property type="evidence" value="ECO:0007669"/>
    <property type="project" value="UniProtKB-SubCell"/>
</dbReference>
<sequence length="321" mass="35162">MGRSLVRAWLCSLLALVLLACRVGLGTPAQPLAQLPTRQSRPSQAHGAVFSPSHGSAPPALPSCHIAHPATPLPTRATNRHGTPPGPPAQPSPAPWRTPVPILMYHYIRPMPGPTDPVGRDLTVTPAHFAQQLAYLASHGYHTITLKELSLARAHRYALPPHPVVLTFDDGYEDFYTTAWPLLRSRHFEATVFVITALIGHRGYLTWGQIRQLDRTGMVEIGSHTVNHLDLTVLSPAAARYQLVQSRLELASRLGHPVDSFSYPGGRFNSRVVELVREAGYRSAVTTLYGWATPRSNPLALPRVRIHGSTTLSDLAHLLPR</sequence>
<evidence type="ECO:0000256" key="2">
    <source>
        <dbReference type="ARBA" id="ARBA00022729"/>
    </source>
</evidence>
<evidence type="ECO:0000256" key="3">
    <source>
        <dbReference type="SAM" id="MobiDB-lite"/>
    </source>
</evidence>
<dbReference type="HOGENOM" id="CLU_030024_2_0_0"/>
<dbReference type="PROSITE" id="PS51257">
    <property type="entry name" value="PROKAR_LIPOPROTEIN"/>
    <property type="match status" value="1"/>
</dbReference>
<dbReference type="Pfam" id="PF01522">
    <property type="entry name" value="Polysacc_deac_1"/>
    <property type="match status" value="1"/>
</dbReference>
<dbReference type="PANTHER" id="PTHR34216">
    <property type="match status" value="1"/>
</dbReference>
<dbReference type="CDD" id="cd10918">
    <property type="entry name" value="CE4_NodB_like_5s_6s"/>
    <property type="match status" value="1"/>
</dbReference>
<dbReference type="PANTHER" id="PTHR34216:SF3">
    <property type="entry name" value="POLY-BETA-1,6-N-ACETYL-D-GLUCOSAMINE N-DEACETYLASE"/>
    <property type="match status" value="1"/>
</dbReference>
<dbReference type="InterPro" id="IPR002509">
    <property type="entry name" value="NODB_dom"/>
</dbReference>
<comment type="subcellular location">
    <subcellularLocation>
        <location evidence="1">Secreted</location>
    </subcellularLocation>
</comment>
<feature type="compositionally biased region" description="Pro residues" evidence="3">
    <location>
        <begin position="84"/>
        <end position="95"/>
    </location>
</feature>
<evidence type="ECO:0000259" key="4">
    <source>
        <dbReference type="PROSITE" id="PS51677"/>
    </source>
</evidence>
<feature type="region of interest" description="Disordered" evidence="3">
    <location>
        <begin position="33"/>
        <end position="95"/>
    </location>
</feature>
<evidence type="ECO:0000313" key="5">
    <source>
        <dbReference type="EMBL" id="ACZ43016.1"/>
    </source>
</evidence>
<keyword evidence="2" id="KW-0732">Signal</keyword>
<protein>
    <submittedName>
        <fullName evidence="5">Polysaccharide deacetylase</fullName>
    </submittedName>
</protein>
<feature type="domain" description="NodB homology" evidence="4">
    <location>
        <begin position="162"/>
        <end position="321"/>
    </location>
</feature>
<dbReference type="EMBL" id="CP001826">
    <property type="protein sequence ID" value="ACZ43016.1"/>
    <property type="molecule type" value="Genomic_DNA"/>
</dbReference>
<dbReference type="RefSeq" id="WP_012876047.1">
    <property type="nucleotide sequence ID" value="NC_013526.1"/>
</dbReference>
<dbReference type="Proteomes" id="UP000000323">
    <property type="component" value="Chromosome 2"/>
</dbReference>
<dbReference type="InterPro" id="IPR011330">
    <property type="entry name" value="Glyco_hydro/deAcase_b/a-brl"/>
</dbReference>
<evidence type="ECO:0000256" key="1">
    <source>
        <dbReference type="ARBA" id="ARBA00004613"/>
    </source>
</evidence>
<dbReference type="eggNOG" id="COG0726">
    <property type="taxonomic scope" value="Bacteria"/>
</dbReference>
<accession>D1CGZ5</accession>
<name>D1CGZ5_THET1</name>
<organism evidence="5 6">
    <name type="scientific">Thermobaculum terrenum (strain ATCC BAA-798 / CCMEE 7001 / YNP1)</name>
    <dbReference type="NCBI Taxonomy" id="525904"/>
    <lineage>
        <taxon>Bacteria</taxon>
        <taxon>Bacillati</taxon>
        <taxon>Chloroflexota</taxon>
        <taxon>Chloroflexia</taxon>
        <taxon>Candidatus Thermobaculales</taxon>
        <taxon>Candidatus Thermobaculaceae</taxon>
        <taxon>Thermobaculum</taxon>
    </lineage>
</organism>
<dbReference type="AlphaFoldDB" id="D1CGZ5"/>
<gene>
    <name evidence="5" type="ordered locus">Tter_2114</name>
</gene>
<dbReference type="PROSITE" id="PS51677">
    <property type="entry name" value="NODB"/>
    <property type="match status" value="1"/>
</dbReference>
<proteinExistence type="predicted"/>
<dbReference type="GO" id="GO:0016810">
    <property type="term" value="F:hydrolase activity, acting on carbon-nitrogen (but not peptide) bonds"/>
    <property type="evidence" value="ECO:0007669"/>
    <property type="project" value="InterPro"/>
</dbReference>
<keyword evidence="6" id="KW-1185">Reference proteome</keyword>
<dbReference type="Gene3D" id="3.20.20.370">
    <property type="entry name" value="Glycoside hydrolase/deacetylase"/>
    <property type="match status" value="1"/>
</dbReference>
<dbReference type="KEGG" id="ttr:Tter_2114"/>
<dbReference type="SUPFAM" id="SSF88713">
    <property type="entry name" value="Glycoside hydrolase/deacetylase"/>
    <property type="match status" value="1"/>
</dbReference>
<dbReference type="InterPro" id="IPR051398">
    <property type="entry name" value="Polysacch_Deacetylase"/>
</dbReference>
<reference evidence="6" key="1">
    <citation type="journal article" date="2010" name="Stand. Genomic Sci.">
        <title>Complete genome sequence of 'Thermobaculum terrenum' type strain (YNP1).</title>
        <authorList>
            <person name="Kiss H."/>
            <person name="Cleland D."/>
            <person name="Lapidus A."/>
            <person name="Lucas S."/>
            <person name="Glavina Del Rio T."/>
            <person name="Nolan M."/>
            <person name="Tice H."/>
            <person name="Han C."/>
            <person name="Goodwin L."/>
            <person name="Pitluck S."/>
            <person name="Liolios K."/>
            <person name="Ivanova N."/>
            <person name="Mavromatis K."/>
            <person name="Ovchinnikova G."/>
            <person name="Pati A."/>
            <person name="Chen A."/>
            <person name="Palaniappan K."/>
            <person name="Land M."/>
            <person name="Hauser L."/>
            <person name="Chang Y."/>
            <person name="Jeffries C."/>
            <person name="Lu M."/>
            <person name="Brettin T."/>
            <person name="Detter J."/>
            <person name="Goker M."/>
            <person name="Tindall B."/>
            <person name="Beck B."/>
            <person name="McDermott T."/>
            <person name="Woyke T."/>
            <person name="Bristow J."/>
            <person name="Eisen J."/>
            <person name="Markowitz V."/>
            <person name="Hugenholtz P."/>
            <person name="Kyrpides N."/>
            <person name="Klenk H."/>
            <person name="Cheng J."/>
        </authorList>
    </citation>
    <scope>NUCLEOTIDE SEQUENCE [LARGE SCALE GENOMIC DNA]</scope>
    <source>
        <strain evidence="6">ATCC BAA-798 / YNP1</strain>
    </source>
</reference>
<dbReference type="STRING" id="525904.Tter_2114"/>